<dbReference type="RefSeq" id="WP_344081385.1">
    <property type="nucleotide sequence ID" value="NZ_BAAAPO010000011.1"/>
</dbReference>
<organism evidence="1 2">
    <name type="scientific">Nostocoides veronense</name>
    <dbReference type="NCBI Taxonomy" id="330836"/>
    <lineage>
        <taxon>Bacteria</taxon>
        <taxon>Bacillati</taxon>
        <taxon>Actinomycetota</taxon>
        <taxon>Actinomycetes</taxon>
        <taxon>Micrococcales</taxon>
        <taxon>Intrasporangiaceae</taxon>
        <taxon>Nostocoides</taxon>
    </lineage>
</organism>
<dbReference type="Proteomes" id="UP001499938">
    <property type="component" value="Unassembled WGS sequence"/>
</dbReference>
<evidence type="ECO:0000313" key="1">
    <source>
        <dbReference type="EMBL" id="GAA1784269.1"/>
    </source>
</evidence>
<evidence type="ECO:0000313" key="2">
    <source>
        <dbReference type="Proteomes" id="UP001499938"/>
    </source>
</evidence>
<proteinExistence type="predicted"/>
<sequence length="196" mass="21715">MKLRRSSDGKPAWLVSAARAVRSSDRLSGVGNRAVEGVQGNRTLVDIATRVFAFSGGVPVIYLRGGAPLDGVEHQERLPVVLVNAVGVEEAHLAGILQQVAEVQQRTVGFRPLLLLSVPAFREVRAYGWPMELVVAQQDWDFPQQWDDYLAQRLAMIATRYRIWSTVGCGDGALDPMGARILERLATYRPWETSFL</sequence>
<keyword evidence="2" id="KW-1185">Reference proteome</keyword>
<reference evidence="1 2" key="1">
    <citation type="journal article" date="2019" name="Int. J. Syst. Evol. Microbiol.">
        <title>The Global Catalogue of Microorganisms (GCM) 10K type strain sequencing project: providing services to taxonomists for standard genome sequencing and annotation.</title>
        <authorList>
            <consortium name="The Broad Institute Genomics Platform"/>
            <consortium name="The Broad Institute Genome Sequencing Center for Infectious Disease"/>
            <person name="Wu L."/>
            <person name="Ma J."/>
        </authorList>
    </citation>
    <scope>NUCLEOTIDE SEQUENCE [LARGE SCALE GENOMIC DNA]</scope>
    <source>
        <strain evidence="1 2">JCM 15592</strain>
    </source>
</reference>
<gene>
    <name evidence="1" type="ORF">GCM10009811_06980</name>
</gene>
<name>A0ABN2LDE5_9MICO</name>
<accession>A0ABN2LDE5</accession>
<comment type="caution">
    <text evidence="1">The sequence shown here is derived from an EMBL/GenBank/DDBJ whole genome shotgun (WGS) entry which is preliminary data.</text>
</comment>
<dbReference type="EMBL" id="BAAAPO010000011">
    <property type="protein sequence ID" value="GAA1784269.1"/>
    <property type="molecule type" value="Genomic_DNA"/>
</dbReference>
<protein>
    <submittedName>
        <fullName evidence="1">Uncharacterized protein</fullName>
    </submittedName>
</protein>